<keyword evidence="2" id="KW-1185">Reference proteome</keyword>
<dbReference type="Proteomes" id="UP000837857">
    <property type="component" value="Chromosome 10"/>
</dbReference>
<accession>A0ABN8HSS3</accession>
<proteinExistence type="predicted"/>
<evidence type="ECO:0000313" key="1">
    <source>
        <dbReference type="EMBL" id="CAH2037857.1"/>
    </source>
</evidence>
<name>A0ABN8HSS3_9NEOP</name>
<evidence type="ECO:0000313" key="2">
    <source>
        <dbReference type="Proteomes" id="UP000837857"/>
    </source>
</evidence>
<sequence>MSISEHQRQFFREISFASHFCANQYIEAIPLGMCLRGGGGVSGRGVTVLVLRGWTEGGLREPNLFDGRGAWNAGSIFVLF</sequence>
<feature type="non-terminal residue" evidence="1">
    <location>
        <position position="1"/>
    </location>
</feature>
<protein>
    <submittedName>
        <fullName evidence="1">Uncharacterized protein</fullName>
    </submittedName>
</protein>
<dbReference type="EMBL" id="OW152822">
    <property type="protein sequence ID" value="CAH2037857.1"/>
    <property type="molecule type" value="Genomic_DNA"/>
</dbReference>
<organism evidence="1 2">
    <name type="scientific">Iphiclides podalirius</name>
    <name type="common">scarce swallowtail</name>
    <dbReference type="NCBI Taxonomy" id="110791"/>
    <lineage>
        <taxon>Eukaryota</taxon>
        <taxon>Metazoa</taxon>
        <taxon>Ecdysozoa</taxon>
        <taxon>Arthropoda</taxon>
        <taxon>Hexapoda</taxon>
        <taxon>Insecta</taxon>
        <taxon>Pterygota</taxon>
        <taxon>Neoptera</taxon>
        <taxon>Endopterygota</taxon>
        <taxon>Lepidoptera</taxon>
        <taxon>Glossata</taxon>
        <taxon>Ditrysia</taxon>
        <taxon>Papilionoidea</taxon>
        <taxon>Papilionidae</taxon>
        <taxon>Papilioninae</taxon>
        <taxon>Iphiclides</taxon>
    </lineage>
</organism>
<reference evidence="1" key="1">
    <citation type="submission" date="2022-03" db="EMBL/GenBank/DDBJ databases">
        <authorList>
            <person name="Martin H S."/>
        </authorList>
    </citation>
    <scope>NUCLEOTIDE SEQUENCE</scope>
</reference>
<gene>
    <name evidence="1" type="ORF">IPOD504_LOCUS1347</name>
</gene>